<dbReference type="Proteomes" id="UP000249557">
    <property type="component" value="Unassembled WGS sequence"/>
</dbReference>
<name>A0A2W5BW37_9BACT</name>
<comment type="caution">
    <text evidence="5">The sequence shown here is derived from an EMBL/GenBank/DDBJ whole genome shotgun (WGS) entry which is preliminary data.</text>
</comment>
<dbReference type="SUPFAM" id="SSF53613">
    <property type="entry name" value="Ribokinase-like"/>
    <property type="match status" value="1"/>
</dbReference>
<dbReference type="PROSITE" id="PS00584">
    <property type="entry name" value="PFKB_KINASES_2"/>
    <property type="match status" value="1"/>
</dbReference>
<gene>
    <name evidence="5" type="ORF">DI626_04290</name>
</gene>
<dbReference type="PANTHER" id="PTHR43320">
    <property type="entry name" value="SUGAR KINASE"/>
    <property type="match status" value="1"/>
</dbReference>
<organism evidence="5 6">
    <name type="scientific">Micavibrio aeruginosavorus</name>
    <dbReference type="NCBI Taxonomy" id="349221"/>
    <lineage>
        <taxon>Bacteria</taxon>
        <taxon>Pseudomonadati</taxon>
        <taxon>Bdellovibrionota</taxon>
        <taxon>Bdellovibrionia</taxon>
        <taxon>Bdellovibrionales</taxon>
        <taxon>Pseudobdellovibrionaceae</taxon>
        <taxon>Micavibrio</taxon>
    </lineage>
</organism>
<dbReference type="Gene3D" id="3.40.1190.20">
    <property type="match status" value="1"/>
</dbReference>
<evidence type="ECO:0000313" key="5">
    <source>
        <dbReference type="EMBL" id="PZO87321.1"/>
    </source>
</evidence>
<evidence type="ECO:0000256" key="2">
    <source>
        <dbReference type="ARBA" id="ARBA00022679"/>
    </source>
</evidence>
<dbReference type="InterPro" id="IPR011611">
    <property type="entry name" value="PfkB_dom"/>
</dbReference>
<dbReference type="PANTHER" id="PTHR43320:SF3">
    <property type="entry name" value="CARBOHYDRATE KINASE PFKB DOMAIN-CONTAINING PROTEIN"/>
    <property type="match status" value="1"/>
</dbReference>
<evidence type="ECO:0000313" key="6">
    <source>
        <dbReference type="Proteomes" id="UP000249557"/>
    </source>
</evidence>
<feature type="domain" description="Carbohydrate kinase PfkB" evidence="4">
    <location>
        <begin position="49"/>
        <end position="312"/>
    </location>
</feature>
<keyword evidence="2" id="KW-0808">Transferase</keyword>
<evidence type="ECO:0000259" key="4">
    <source>
        <dbReference type="Pfam" id="PF00294"/>
    </source>
</evidence>
<dbReference type="AlphaFoldDB" id="A0A2W5BW37"/>
<keyword evidence="3" id="KW-0418">Kinase</keyword>
<dbReference type="InterPro" id="IPR052700">
    <property type="entry name" value="Carb_kinase_PfkB-like"/>
</dbReference>
<dbReference type="EMBL" id="QFNK01000063">
    <property type="protein sequence ID" value="PZO87321.1"/>
    <property type="molecule type" value="Genomic_DNA"/>
</dbReference>
<proteinExistence type="inferred from homology"/>
<sequence length="321" mass="34933">MDVIGIGLSNIDLVAHVKDDFLKAHGVIKGGAKKLDDLAFARLRADLPTYDAIPGGCAANTVCGLAALGVPTAFYGKIGEDSFESLYRASFAEYKVAYNIAAGAQESSQCAVLVTPDGQRSFAYTHGASWDLAAKDFDRSELENAALICTEVYMFEFGRNSEVARLVFETVQDKKVPFVMKVMDTDFARRYGQKIRTLADSGILTILVGNHENLPSLTGTTGLEDTVNALKDWPCPVLLTANKAGAYYIDKGMVLHHPIEPVENPKNTTGAGDQYLAGFLAGWLDQKAPEECMEFAAQYARQILMHDTARPPLATRHAIKF</sequence>
<reference evidence="5 6" key="1">
    <citation type="submission" date="2017-08" db="EMBL/GenBank/DDBJ databases">
        <title>Infants hospitalized years apart are colonized by the same room-sourced microbial strains.</title>
        <authorList>
            <person name="Brooks B."/>
            <person name="Olm M.R."/>
            <person name="Firek B.A."/>
            <person name="Baker R."/>
            <person name="Thomas B.C."/>
            <person name="Morowitz M.J."/>
            <person name="Banfield J.F."/>
        </authorList>
    </citation>
    <scope>NUCLEOTIDE SEQUENCE [LARGE SCALE GENOMIC DNA]</scope>
    <source>
        <strain evidence="5">S2_018_000_R2_104</strain>
    </source>
</reference>
<dbReference type="GO" id="GO:0016301">
    <property type="term" value="F:kinase activity"/>
    <property type="evidence" value="ECO:0007669"/>
    <property type="project" value="UniProtKB-KW"/>
</dbReference>
<dbReference type="Pfam" id="PF00294">
    <property type="entry name" value="PfkB"/>
    <property type="match status" value="1"/>
</dbReference>
<evidence type="ECO:0000256" key="1">
    <source>
        <dbReference type="ARBA" id="ARBA00010688"/>
    </source>
</evidence>
<evidence type="ECO:0000256" key="3">
    <source>
        <dbReference type="ARBA" id="ARBA00022777"/>
    </source>
</evidence>
<dbReference type="InterPro" id="IPR029056">
    <property type="entry name" value="Ribokinase-like"/>
</dbReference>
<protein>
    <recommendedName>
        <fullName evidence="4">Carbohydrate kinase PfkB domain-containing protein</fullName>
    </recommendedName>
</protein>
<dbReference type="InterPro" id="IPR002173">
    <property type="entry name" value="Carboh/pur_kinase_PfkB_CS"/>
</dbReference>
<comment type="similarity">
    <text evidence="1">Belongs to the carbohydrate kinase PfkB family.</text>
</comment>
<accession>A0A2W5BW37</accession>